<sequence length="162" mass="18239">MRILALWGREFRHSGSEYLQFRDTDTDTDTDTEPEGLLAEGAISATHTRAVMRVMNRLPDAIDTATRAVAEQQLADATRMLAPEQVTHVGDRLLGFLDPDNPHGWATETVPAGSALAGRTQWRPPVEIDPHRTPQVNHLHHPEHILAESLKRYRAELTRLRN</sequence>
<accession>A0A378YSH0</accession>
<dbReference type="Proteomes" id="UP000255467">
    <property type="component" value="Unassembled WGS sequence"/>
</dbReference>
<dbReference type="Pfam" id="PF02720">
    <property type="entry name" value="DUF222"/>
    <property type="match status" value="1"/>
</dbReference>
<evidence type="ECO:0000313" key="2">
    <source>
        <dbReference type="EMBL" id="SUA79500.1"/>
    </source>
</evidence>
<feature type="domain" description="DUF222" evidence="1">
    <location>
        <begin position="38"/>
        <end position="101"/>
    </location>
</feature>
<dbReference type="STRING" id="1406858.GCA_000710895_04238"/>
<dbReference type="AlphaFoldDB" id="A0A378YSH0"/>
<evidence type="ECO:0000259" key="1">
    <source>
        <dbReference type="Pfam" id="PF02720"/>
    </source>
</evidence>
<keyword evidence="3" id="KW-1185">Reference proteome</keyword>
<evidence type="ECO:0000313" key="3">
    <source>
        <dbReference type="Proteomes" id="UP000255467"/>
    </source>
</evidence>
<organism evidence="2 3">
    <name type="scientific">Nocardia otitidiscaviarum</name>
    <dbReference type="NCBI Taxonomy" id="1823"/>
    <lineage>
        <taxon>Bacteria</taxon>
        <taxon>Bacillati</taxon>
        <taxon>Actinomycetota</taxon>
        <taxon>Actinomycetes</taxon>
        <taxon>Mycobacteriales</taxon>
        <taxon>Nocardiaceae</taxon>
        <taxon>Nocardia</taxon>
    </lineage>
</organism>
<proteinExistence type="predicted"/>
<name>A0A378YSH0_9NOCA</name>
<reference evidence="2 3" key="1">
    <citation type="submission" date="2018-06" db="EMBL/GenBank/DDBJ databases">
        <authorList>
            <consortium name="Pathogen Informatics"/>
            <person name="Doyle S."/>
        </authorList>
    </citation>
    <scope>NUCLEOTIDE SEQUENCE [LARGE SCALE GENOMIC DNA]</scope>
    <source>
        <strain evidence="2 3">NCTC1934</strain>
    </source>
</reference>
<gene>
    <name evidence="2" type="ORF">NCTC1934_03819</name>
</gene>
<dbReference type="EMBL" id="UGRY01000002">
    <property type="protein sequence ID" value="SUA79500.1"/>
    <property type="molecule type" value="Genomic_DNA"/>
</dbReference>
<protein>
    <recommendedName>
        <fullName evidence="1">DUF222 domain-containing protein</fullName>
    </recommendedName>
</protein>
<dbReference type="InterPro" id="IPR003870">
    <property type="entry name" value="DUF222"/>
</dbReference>